<dbReference type="Proteomes" id="UP000831485">
    <property type="component" value="Chromosome"/>
</dbReference>
<dbReference type="EMBL" id="CP096574">
    <property type="protein sequence ID" value="UPU34256.1"/>
    <property type="molecule type" value="Genomic_DNA"/>
</dbReference>
<dbReference type="SUPFAM" id="SSF54523">
    <property type="entry name" value="Pili subunits"/>
    <property type="match status" value="1"/>
</dbReference>
<keyword evidence="5" id="KW-1185">Reference proteome</keyword>
<dbReference type="PROSITE" id="PS00409">
    <property type="entry name" value="PROKAR_NTER_METHYL"/>
    <property type="match status" value="1"/>
</dbReference>
<reference evidence="3" key="3">
    <citation type="submission" date="2022-04" db="EMBL/GenBank/DDBJ databases">
        <authorList>
            <person name="Liu G."/>
        </authorList>
    </citation>
    <scope>NUCLEOTIDE SEQUENCE</scope>
    <source>
        <strain evidence="3">RG22</strain>
    </source>
</reference>
<evidence type="ECO:0000313" key="5">
    <source>
        <dbReference type="Proteomes" id="UP000831485"/>
    </source>
</evidence>
<dbReference type="Proteomes" id="UP000568888">
    <property type="component" value="Unassembled WGS sequence"/>
</dbReference>
<sequence length="210" mass="22863">MRSERGLSLVELVVVLGIMATLMTLSMGPFIEWYQGAKLEERASTLQNTFKWAQTRAVTGGQVDLVNGKLVAKRLYLAVNTSTRRYRVVEWLDADADKLKEPSEFALLEDGTLGGAWYGAAPSVTREVRNESSSVPQTTFSENACPAATDAPLLAGFQCARLDDKGFLTEDSGSADVYITNGAKSCAVSINPAGVPFLYRWSDGGWQLVR</sequence>
<keyword evidence="1" id="KW-0472">Membrane</keyword>
<feature type="transmembrane region" description="Helical" evidence="1">
    <location>
        <begin position="12"/>
        <end position="34"/>
    </location>
</feature>
<dbReference type="Pfam" id="PF07963">
    <property type="entry name" value="N_methyl"/>
    <property type="match status" value="1"/>
</dbReference>
<proteinExistence type="predicted"/>
<reference evidence="2" key="2">
    <citation type="journal article" date="2021" name="Int. J. Syst. Evol. Microbiol.">
        <title>Geomonas silvestris sp. nov., Geomonas paludis sp. nov. and Geomonas limicola sp. nov., isolated from terrestrial environments, and emended description of the genus Geomonas.</title>
        <authorList>
            <person name="Itoh H."/>
            <person name="Xu Z."/>
            <person name="Masuda Y."/>
            <person name="Ushijima N."/>
            <person name="Hayakawa C."/>
            <person name="Shiratori Y."/>
            <person name="Senoo K."/>
        </authorList>
    </citation>
    <scope>NUCLEOTIDE SEQUENCE</scope>
    <source>
        <strain evidence="2">Red736</strain>
    </source>
</reference>
<keyword evidence="1" id="KW-1133">Transmembrane helix</keyword>
<evidence type="ECO:0000313" key="3">
    <source>
        <dbReference type="EMBL" id="UPU34256.1"/>
    </source>
</evidence>
<name>A0A6V8MVM8_9BACT</name>
<dbReference type="EMBL" id="BLXY01000003">
    <property type="protein sequence ID" value="GFO64238.1"/>
    <property type="molecule type" value="Genomic_DNA"/>
</dbReference>
<dbReference type="InterPro" id="IPR012902">
    <property type="entry name" value="N_methyl_site"/>
</dbReference>
<dbReference type="RefSeq" id="WP_183347116.1">
    <property type="nucleotide sequence ID" value="NZ_BLXY01000003.1"/>
</dbReference>
<evidence type="ECO:0000313" key="4">
    <source>
        <dbReference type="Proteomes" id="UP000568888"/>
    </source>
</evidence>
<keyword evidence="1" id="KW-0812">Transmembrane</keyword>
<accession>A0A6V8MVM8</accession>
<dbReference type="AlphaFoldDB" id="A0A6V8MVM8"/>
<gene>
    <name evidence="2" type="ORF">GMPD_21570</name>
    <name evidence="3" type="ORF">M1B72_12435</name>
</gene>
<reference evidence="4" key="1">
    <citation type="submission" date="2020-06" db="EMBL/GenBank/DDBJ databases">
        <title>Draft genomic sequecing of Geomonas sp. Red736.</title>
        <authorList>
            <person name="Itoh H."/>
            <person name="Xu Z.X."/>
            <person name="Ushijima N."/>
            <person name="Masuda Y."/>
            <person name="Shiratori Y."/>
            <person name="Senoo K."/>
        </authorList>
    </citation>
    <scope>NUCLEOTIDE SEQUENCE [LARGE SCALE GENOMIC DNA]</scope>
    <source>
        <strain evidence="4">Red736</strain>
    </source>
</reference>
<evidence type="ECO:0000313" key="2">
    <source>
        <dbReference type="EMBL" id="GFO64238.1"/>
    </source>
</evidence>
<dbReference type="InterPro" id="IPR045584">
    <property type="entry name" value="Pilin-like"/>
</dbReference>
<protein>
    <submittedName>
        <fullName evidence="3">Prepilin-type N-terminal cleavage/methylation domain-containing protein</fullName>
    </submittedName>
</protein>
<evidence type="ECO:0000256" key="1">
    <source>
        <dbReference type="SAM" id="Phobius"/>
    </source>
</evidence>
<organism evidence="2 4">
    <name type="scientific">Geomonas paludis</name>
    <dbReference type="NCBI Taxonomy" id="2740185"/>
    <lineage>
        <taxon>Bacteria</taxon>
        <taxon>Pseudomonadati</taxon>
        <taxon>Thermodesulfobacteriota</taxon>
        <taxon>Desulfuromonadia</taxon>
        <taxon>Geobacterales</taxon>
        <taxon>Geobacteraceae</taxon>
        <taxon>Geomonas</taxon>
    </lineage>
</organism>